<reference evidence="3" key="1">
    <citation type="journal article" date="2019" name="Int. J. Syst. Evol. Microbiol.">
        <title>The Global Catalogue of Microorganisms (GCM) 10K type strain sequencing project: providing services to taxonomists for standard genome sequencing and annotation.</title>
        <authorList>
            <consortium name="The Broad Institute Genomics Platform"/>
            <consortium name="The Broad Institute Genome Sequencing Center for Infectious Disease"/>
            <person name="Wu L."/>
            <person name="Ma J."/>
        </authorList>
    </citation>
    <scope>NUCLEOTIDE SEQUENCE [LARGE SCALE GENOMIC DNA]</scope>
    <source>
        <strain evidence="3">LMG 29247</strain>
    </source>
</reference>
<evidence type="ECO:0000256" key="1">
    <source>
        <dbReference type="SAM" id="MobiDB-lite"/>
    </source>
</evidence>
<dbReference type="RefSeq" id="WP_147914664.1">
    <property type="nucleotide sequence ID" value="NZ_JBHUEJ010000049.1"/>
</dbReference>
<dbReference type="EMBL" id="JBHUEJ010000049">
    <property type="protein sequence ID" value="MFD1712771.1"/>
    <property type="molecule type" value="Genomic_DNA"/>
</dbReference>
<feature type="region of interest" description="Disordered" evidence="1">
    <location>
        <begin position="83"/>
        <end position="153"/>
    </location>
</feature>
<evidence type="ECO:0000313" key="3">
    <source>
        <dbReference type="Proteomes" id="UP001597304"/>
    </source>
</evidence>
<accession>A0ABW4KZB4</accession>
<gene>
    <name evidence="2" type="ORF">ACFSF0_19410</name>
</gene>
<evidence type="ECO:0000313" key="2">
    <source>
        <dbReference type="EMBL" id="MFD1712771.1"/>
    </source>
</evidence>
<dbReference type="Proteomes" id="UP001597304">
    <property type="component" value="Unassembled WGS sequence"/>
</dbReference>
<comment type="caution">
    <text evidence="2">The sequence shown here is derived from an EMBL/GenBank/DDBJ whole genome shotgun (WGS) entry which is preliminary data.</text>
</comment>
<protein>
    <submittedName>
        <fullName evidence="2">Uncharacterized protein</fullName>
    </submittedName>
</protein>
<keyword evidence="3" id="KW-1185">Reference proteome</keyword>
<sequence length="213" mass="22984">MITPSESNHSNFTRKYGAFDGEWGYTHQASFSPDGRAVMVAMDLWVGHGELRQTRQAYGVGPSPAAAVDDCLNQIWFLRPVKDKPPREQATPEMVKADPVPATPVEDTAPLAPIDTPAPAQASEATQPAEEAPKAPDPVVDEGPAQPAPEAVAARPTVDVAIVEINRLTDGDRLRKARTKAHALFPDLKQKQQVLDAIDARLKQLEELSATPA</sequence>
<organism evidence="2 3">
    <name type="scientific">Ottowia flava</name>
    <dbReference type="NCBI Taxonomy" id="2675430"/>
    <lineage>
        <taxon>Bacteria</taxon>
        <taxon>Pseudomonadati</taxon>
        <taxon>Pseudomonadota</taxon>
        <taxon>Betaproteobacteria</taxon>
        <taxon>Burkholderiales</taxon>
        <taxon>Comamonadaceae</taxon>
        <taxon>Ottowia</taxon>
    </lineage>
</organism>
<proteinExistence type="predicted"/>
<name>A0ABW4KZB4_9BURK</name>